<dbReference type="InterPro" id="IPR036909">
    <property type="entry name" value="Cyt_c-like_dom_sf"/>
</dbReference>
<keyword evidence="1" id="KW-0813">Transport</keyword>
<dbReference type="PROSITE" id="PS51007">
    <property type="entry name" value="CYTC"/>
    <property type="match status" value="1"/>
</dbReference>
<comment type="caution">
    <text evidence="9">The sequence shown here is derived from an EMBL/GenBank/DDBJ whole genome shotgun (WGS) entry which is preliminary data.</text>
</comment>
<dbReference type="PANTHER" id="PTHR40942">
    <property type="match status" value="1"/>
</dbReference>
<dbReference type="EMBL" id="JBAKAR010000009">
    <property type="protein sequence ID" value="MEL0613841.1"/>
    <property type="molecule type" value="Genomic_DNA"/>
</dbReference>
<reference evidence="9 10" key="1">
    <citation type="submission" date="2024-02" db="EMBL/GenBank/DDBJ databases">
        <title>Bacteria isolated from the canopy kelp, Nereocystis luetkeana.</title>
        <authorList>
            <person name="Pfister C.A."/>
            <person name="Younker I.T."/>
            <person name="Light S.H."/>
        </authorList>
    </citation>
    <scope>NUCLEOTIDE SEQUENCE [LARGE SCALE GENOMIC DNA]</scope>
    <source>
        <strain evidence="9 10">TI.4.07</strain>
    </source>
</reference>
<evidence type="ECO:0000256" key="2">
    <source>
        <dbReference type="ARBA" id="ARBA00022617"/>
    </source>
</evidence>
<organism evidence="9 10">
    <name type="scientific">Marinomonas arenicola</name>
    <dbReference type="NCBI Taxonomy" id="569601"/>
    <lineage>
        <taxon>Bacteria</taxon>
        <taxon>Pseudomonadati</taxon>
        <taxon>Pseudomonadota</taxon>
        <taxon>Gammaproteobacteria</taxon>
        <taxon>Oceanospirillales</taxon>
        <taxon>Oceanospirillaceae</taxon>
        <taxon>Marinomonas</taxon>
    </lineage>
</organism>
<dbReference type="InterPro" id="IPR002323">
    <property type="entry name" value="Cyt_CIE"/>
</dbReference>
<gene>
    <name evidence="9" type="ORF">V6242_11855</name>
</gene>
<evidence type="ECO:0000256" key="6">
    <source>
        <dbReference type="PROSITE-ProRule" id="PRU00433"/>
    </source>
</evidence>
<dbReference type="Pfam" id="PF13442">
    <property type="entry name" value="Cytochrome_CBB3"/>
    <property type="match status" value="1"/>
</dbReference>
<feature type="signal peptide" evidence="7">
    <location>
        <begin position="1"/>
        <end position="27"/>
    </location>
</feature>
<name>A0ABU9G759_9GAMM</name>
<proteinExistence type="predicted"/>
<keyword evidence="7" id="KW-0732">Signal</keyword>
<evidence type="ECO:0000256" key="5">
    <source>
        <dbReference type="ARBA" id="ARBA00023004"/>
    </source>
</evidence>
<protein>
    <submittedName>
        <fullName evidence="9">C-type cytochrome</fullName>
    </submittedName>
</protein>
<evidence type="ECO:0000256" key="7">
    <source>
        <dbReference type="SAM" id="SignalP"/>
    </source>
</evidence>
<dbReference type="Proteomes" id="UP001379949">
    <property type="component" value="Unassembled WGS sequence"/>
</dbReference>
<evidence type="ECO:0000256" key="4">
    <source>
        <dbReference type="ARBA" id="ARBA00022982"/>
    </source>
</evidence>
<accession>A0ABU9G759</accession>
<keyword evidence="4" id="KW-0249">Electron transport</keyword>
<keyword evidence="5 6" id="KW-0408">Iron</keyword>
<evidence type="ECO:0000313" key="10">
    <source>
        <dbReference type="Proteomes" id="UP001379949"/>
    </source>
</evidence>
<keyword evidence="10" id="KW-1185">Reference proteome</keyword>
<keyword evidence="2 6" id="KW-0349">Heme</keyword>
<evidence type="ECO:0000256" key="3">
    <source>
        <dbReference type="ARBA" id="ARBA00022723"/>
    </source>
</evidence>
<dbReference type="PANTHER" id="PTHR40942:SF2">
    <property type="entry name" value="CYTOCHROME-RELATED"/>
    <property type="match status" value="1"/>
</dbReference>
<dbReference type="RefSeq" id="WP_341567500.1">
    <property type="nucleotide sequence ID" value="NZ_JBAKAR010000009.1"/>
</dbReference>
<evidence type="ECO:0000256" key="1">
    <source>
        <dbReference type="ARBA" id="ARBA00022448"/>
    </source>
</evidence>
<keyword evidence="3 6" id="KW-0479">Metal-binding</keyword>
<feature type="chain" id="PRO_5047378139" evidence="7">
    <location>
        <begin position="28"/>
        <end position="151"/>
    </location>
</feature>
<sequence>MTFFSSFSFRRLLLIGSSALLANYAIASNQDTNEIAARITPVSKVCVEGQDCQKAATATQVAATSDSKKYTGRAPEKIYHTYCIACHSSGAAGAPRLGNVREWQPHIAKGMDTLVKHAINGLGAMPPKGFCADCSDEELAQTTQYMVDKSK</sequence>
<evidence type="ECO:0000259" key="8">
    <source>
        <dbReference type="PROSITE" id="PS51007"/>
    </source>
</evidence>
<dbReference type="PRINTS" id="PR00607">
    <property type="entry name" value="CYTCHROMECIE"/>
</dbReference>
<dbReference type="InterPro" id="IPR009056">
    <property type="entry name" value="Cyt_c-like_dom"/>
</dbReference>
<dbReference type="Gene3D" id="1.10.760.10">
    <property type="entry name" value="Cytochrome c-like domain"/>
    <property type="match status" value="1"/>
</dbReference>
<evidence type="ECO:0000313" key="9">
    <source>
        <dbReference type="EMBL" id="MEL0613841.1"/>
    </source>
</evidence>
<feature type="domain" description="Cytochrome c" evidence="8">
    <location>
        <begin position="70"/>
        <end position="150"/>
    </location>
</feature>
<dbReference type="SUPFAM" id="SSF46626">
    <property type="entry name" value="Cytochrome c"/>
    <property type="match status" value="1"/>
</dbReference>